<dbReference type="Proteomes" id="UP000182486">
    <property type="component" value="Unassembled WGS sequence"/>
</dbReference>
<keyword evidence="4" id="KW-1185">Reference proteome</keyword>
<evidence type="ECO:0000313" key="4">
    <source>
        <dbReference type="Proteomes" id="UP000182486"/>
    </source>
</evidence>
<protein>
    <submittedName>
        <fullName evidence="3">Uncharacterized protein</fullName>
    </submittedName>
</protein>
<dbReference type="AlphaFoldDB" id="A0A1K0FAF2"/>
<evidence type="ECO:0000313" key="3">
    <source>
        <dbReference type="EMBL" id="OJF09720.1"/>
    </source>
</evidence>
<organism evidence="3 4">
    <name type="scientific">Couchioplanes caeruleus subsp. caeruleus</name>
    <dbReference type="NCBI Taxonomy" id="56427"/>
    <lineage>
        <taxon>Bacteria</taxon>
        <taxon>Bacillati</taxon>
        <taxon>Actinomycetota</taxon>
        <taxon>Actinomycetes</taxon>
        <taxon>Micromonosporales</taxon>
        <taxon>Micromonosporaceae</taxon>
        <taxon>Couchioplanes</taxon>
    </lineage>
</organism>
<evidence type="ECO:0000256" key="2">
    <source>
        <dbReference type="SAM" id="Phobius"/>
    </source>
</evidence>
<dbReference type="EMBL" id="MEIA01000550">
    <property type="protein sequence ID" value="OJF09720.1"/>
    <property type="molecule type" value="Genomic_DNA"/>
</dbReference>
<name>A0A1K0FAF2_9ACTN</name>
<feature type="transmembrane region" description="Helical" evidence="2">
    <location>
        <begin position="43"/>
        <end position="61"/>
    </location>
</feature>
<keyword evidence="2" id="KW-0472">Membrane</keyword>
<gene>
    <name evidence="3" type="ORF">BG844_36005</name>
</gene>
<keyword evidence="2" id="KW-0812">Transmembrane</keyword>
<dbReference type="RefSeq" id="WP_071809948.1">
    <property type="nucleotide sequence ID" value="NZ_MEIA01000550.1"/>
</dbReference>
<proteinExistence type="predicted"/>
<comment type="caution">
    <text evidence="3">The sequence shown here is derived from an EMBL/GenBank/DDBJ whole genome shotgun (WGS) entry which is preliminary data.</text>
</comment>
<evidence type="ECO:0000256" key="1">
    <source>
        <dbReference type="SAM" id="MobiDB-lite"/>
    </source>
</evidence>
<feature type="transmembrane region" description="Helical" evidence="2">
    <location>
        <begin position="67"/>
        <end position="84"/>
    </location>
</feature>
<sequence length="99" mass="10630">MAETDRELGFRKPAPRLGGAPASARTPGGFVGLLHGVLTNARMLVHALALIYPFILLVAALSGSPQILAAMATSMVTLFVWALRRARREDVNCRDDEGD</sequence>
<feature type="region of interest" description="Disordered" evidence="1">
    <location>
        <begin position="1"/>
        <end position="23"/>
    </location>
</feature>
<accession>A0A1K0FAF2</accession>
<keyword evidence="2" id="KW-1133">Transmembrane helix</keyword>
<feature type="compositionally biased region" description="Basic and acidic residues" evidence="1">
    <location>
        <begin position="1"/>
        <end position="10"/>
    </location>
</feature>
<reference evidence="3 4" key="1">
    <citation type="submission" date="2016-09" db="EMBL/GenBank/DDBJ databases">
        <title>Couchioplanes caeruleus draft genome sequence.</title>
        <authorList>
            <person name="Sheehan J."/>
            <person name="Caffrey P."/>
        </authorList>
    </citation>
    <scope>NUCLEOTIDE SEQUENCE [LARGE SCALE GENOMIC DNA]</scope>
    <source>
        <strain evidence="3 4">DSM 43634</strain>
    </source>
</reference>